<dbReference type="PROSITE" id="PS50097">
    <property type="entry name" value="BTB"/>
    <property type="match status" value="1"/>
</dbReference>
<gene>
    <name evidence="2" type="ORF">AK812_SmicGene7211</name>
</gene>
<proteinExistence type="predicted"/>
<protein>
    <recommendedName>
        <fullName evidence="1">BTB domain-containing protein</fullName>
    </recommendedName>
</protein>
<comment type="caution">
    <text evidence="2">The sequence shown here is derived from an EMBL/GenBank/DDBJ whole genome shotgun (WGS) entry which is preliminary data.</text>
</comment>
<dbReference type="InterPro" id="IPR011333">
    <property type="entry name" value="SKP1/BTB/POZ_sf"/>
</dbReference>
<sequence length="592" mass="64130">MLLPFNANGINYAKWDERYIVFIRVWWRALKPKTLEAARQSFHTQVEEVKAEPSCDSIVSDVHLRLIADDQTSTMIVHKAVLQRSPYFQARLADHWHNAKEEKTGLLPLRLPPGCPVAAATVVIRYLYTDVEVQILPLKREVFAAERSMLRQELRECFVRERYGRQPSAGPGNAPQIDSEIQQSWMLEQASVAIGAAQLSQMLLLEDLAEESVVVVAVAVVAVAVAIVERFVALPEPLTKVCEAVQLSPAVELRTEELAAAVLAAAGEGGGGQAMELGRLCKQTWSQKKPRPAAKQCLGFNQVISALEAMPFKVPAGSIAANASKALNLEDLTCNAVGGVSDLGNRILTLQSLDFCQLSWPFFALVFHWASASPGEDLNMVTTGVKSSVLAFGAYLQHLAIMQHCDELSQVKSPAAFRTVASIAKALAVVLAGLLELPAEALAELVTDRLLEVAGDASARPTPPLRQPCAVAGNVAARHCPGGMPDGRPSGVAELEIETRFGAGPYNLKIVLVIERQISTLSNIRSGRSTGPLIEGAWQKQSERMGSNVFLPEERVLGCRAPCVWRRHGQGVTVAVAMAWHAAGKAHWHGIA</sequence>
<dbReference type="CDD" id="cd18186">
    <property type="entry name" value="BTB_POZ_ZBTB_KLHL-like"/>
    <property type="match status" value="1"/>
</dbReference>
<name>A0A1Q9EP86_SYMMI</name>
<feature type="domain" description="BTB" evidence="1">
    <location>
        <begin position="60"/>
        <end position="130"/>
    </location>
</feature>
<reference evidence="2 3" key="1">
    <citation type="submission" date="2016-02" db="EMBL/GenBank/DDBJ databases">
        <title>Genome analysis of coral dinoflagellate symbionts highlights evolutionary adaptations to a symbiotic lifestyle.</title>
        <authorList>
            <person name="Aranda M."/>
            <person name="Li Y."/>
            <person name="Liew Y.J."/>
            <person name="Baumgarten S."/>
            <person name="Simakov O."/>
            <person name="Wilson M."/>
            <person name="Piel J."/>
            <person name="Ashoor H."/>
            <person name="Bougouffa S."/>
            <person name="Bajic V.B."/>
            <person name="Ryu T."/>
            <person name="Ravasi T."/>
            <person name="Bayer T."/>
            <person name="Micklem G."/>
            <person name="Kim H."/>
            <person name="Bhak J."/>
            <person name="Lajeunesse T.C."/>
            <person name="Voolstra C.R."/>
        </authorList>
    </citation>
    <scope>NUCLEOTIDE SEQUENCE [LARGE SCALE GENOMIC DNA]</scope>
    <source>
        <strain evidence="2 3">CCMP2467</strain>
    </source>
</reference>
<dbReference type="OrthoDB" id="424923at2759"/>
<dbReference type="InterPro" id="IPR000210">
    <property type="entry name" value="BTB/POZ_dom"/>
</dbReference>
<evidence type="ECO:0000259" key="1">
    <source>
        <dbReference type="PROSITE" id="PS50097"/>
    </source>
</evidence>
<evidence type="ECO:0000313" key="2">
    <source>
        <dbReference type="EMBL" id="OLQ09197.1"/>
    </source>
</evidence>
<evidence type="ECO:0000313" key="3">
    <source>
        <dbReference type="Proteomes" id="UP000186817"/>
    </source>
</evidence>
<keyword evidence="3" id="KW-1185">Reference proteome</keyword>
<dbReference type="Proteomes" id="UP000186817">
    <property type="component" value="Unassembled WGS sequence"/>
</dbReference>
<dbReference type="AlphaFoldDB" id="A0A1Q9EP86"/>
<dbReference type="EMBL" id="LSRX01000102">
    <property type="protein sequence ID" value="OLQ09197.1"/>
    <property type="molecule type" value="Genomic_DNA"/>
</dbReference>
<organism evidence="2 3">
    <name type="scientific">Symbiodinium microadriaticum</name>
    <name type="common">Dinoflagellate</name>
    <name type="synonym">Zooxanthella microadriatica</name>
    <dbReference type="NCBI Taxonomy" id="2951"/>
    <lineage>
        <taxon>Eukaryota</taxon>
        <taxon>Sar</taxon>
        <taxon>Alveolata</taxon>
        <taxon>Dinophyceae</taxon>
        <taxon>Suessiales</taxon>
        <taxon>Symbiodiniaceae</taxon>
        <taxon>Symbiodinium</taxon>
    </lineage>
</organism>
<accession>A0A1Q9EP86</accession>
<dbReference type="Gene3D" id="3.30.710.10">
    <property type="entry name" value="Potassium Channel Kv1.1, Chain A"/>
    <property type="match status" value="1"/>
</dbReference>